<organism evidence="2 3">
    <name type="scientific">Agaricus bisporus var. burnettii</name>
    <dbReference type="NCBI Taxonomy" id="192524"/>
    <lineage>
        <taxon>Eukaryota</taxon>
        <taxon>Fungi</taxon>
        <taxon>Dikarya</taxon>
        <taxon>Basidiomycota</taxon>
        <taxon>Agaricomycotina</taxon>
        <taxon>Agaricomycetes</taxon>
        <taxon>Agaricomycetidae</taxon>
        <taxon>Agaricales</taxon>
        <taxon>Agaricineae</taxon>
        <taxon>Agaricaceae</taxon>
        <taxon>Agaricus</taxon>
    </lineage>
</organism>
<evidence type="ECO:0000256" key="1">
    <source>
        <dbReference type="SAM" id="MobiDB-lite"/>
    </source>
</evidence>
<feature type="compositionally biased region" description="Pro residues" evidence="1">
    <location>
        <begin position="416"/>
        <end position="427"/>
    </location>
</feature>
<comment type="caution">
    <text evidence="2">The sequence shown here is derived from an EMBL/GenBank/DDBJ whole genome shotgun (WGS) entry which is preliminary data.</text>
</comment>
<feature type="region of interest" description="Disordered" evidence="1">
    <location>
        <begin position="86"/>
        <end position="110"/>
    </location>
</feature>
<gene>
    <name evidence="2" type="ORF">Agabi119p4_7038</name>
</gene>
<feature type="compositionally biased region" description="Pro residues" evidence="1">
    <location>
        <begin position="547"/>
        <end position="567"/>
    </location>
</feature>
<feature type="compositionally biased region" description="Basic and acidic residues" evidence="1">
    <location>
        <begin position="90"/>
        <end position="102"/>
    </location>
</feature>
<feature type="compositionally biased region" description="Pro residues" evidence="1">
    <location>
        <begin position="441"/>
        <end position="451"/>
    </location>
</feature>
<feature type="compositionally biased region" description="Low complexity" evidence="1">
    <location>
        <begin position="288"/>
        <end position="307"/>
    </location>
</feature>
<feature type="compositionally biased region" description="Pro residues" evidence="1">
    <location>
        <begin position="494"/>
        <end position="504"/>
    </location>
</feature>
<feature type="region of interest" description="Disordered" evidence="1">
    <location>
        <begin position="288"/>
        <end position="653"/>
    </location>
</feature>
<sequence>MGRHNSTGGRPLSSADIAVLAELLDECLATRLDIDTPTKTSQYTTVTAWVKQVAIPYFHKTRETTPAEDKQIQTWYKNQCSKHNVSVRRKPVDPEHTEEPDACRTGSTSDKLPSVRQFVIQEYKAEISQLAKEPDGTQPTNYMRRWNQAVTRRVEMLSPNEREVLQAKVDEEMARRARPPTRAEVLASQDKLCAEASEAVHGLLGWGRKQHGDAICFMTMVYRDYSNEIQERTFFISNENDSIAHCKPFKERYDNLMSGHLAAYADSALPKHDVFACESDDISCSSSPYISSSHPPAHSPGLPAASLREPRPVTPPHFSPGPSGLLPTASPSEPHPATPPGFPPPCFSSGLLPATPLPELRPAMTPGIPPPHSSPGPNDLLPIASLPEPRPATPPQISPGPSGLLPTASLPELRPATPPGVPPPHFPPCSNVLLPTASLPEPRPATPPQISPGPSGLLPATPLPELRPAMTPGVPPPHFPPCSNVLLPTASLPEPRPATPPQISPGPSGLLPTASLPELRPATPPGVPPPHFPPCSSVLLSTASLPEPRPATPPQISPGPSGLPLPSSPGIATQPAVLRTAETRKPRQKRGNLPQQAIRTSTRSTRPPKRAGPLTENNQAPRTKVPVKQRWAYVSEEENQNSPQPPQKKSRRR</sequence>
<accession>A0A8H7KFX9</accession>
<evidence type="ECO:0000313" key="3">
    <source>
        <dbReference type="Proteomes" id="UP000629468"/>
    </source>
</evidence>
<reference evidence="2 3" key="1">
    <citation type="journal article" name="Sci. Rep.">
        <title>Telomere-to-telomere assembled and centromere annotated genomes of the two main subspecies of the button mushroom Agaricus bisporus reveal especially polymorphic chromosome ends.</title>
        <authorList>
            <person name="Sonnenberg A.S.M."/>
            <person name="Sedaghat-Telgerd N."/>
            <person name="Lavrijssen B."/>
            <person name="Ohm R.A."/>
            <person name="Hendrickx P.M."/>
            <person name="Scholtmeijer K."/>
            <person name="Baars J.J.P."/>
            <person name="van Peer A."/>
        </authorList>
    </citation>
    <scope>NUCLEOTIDE SEQUENCE [LARGE SCALE GENOMIC DNA]</scope>
    <source>
        <strain evidence="2 3">H119_p4</strain>
    </source>
</reference>
<dbReference type="AlphaFoldDB" id="A0A8H7KFX9"/>
<proteinExistence type="predicted"/>
<name>A0A8H7KFX9_AGABI</name>
<dbReference type="Proteomes" id="UP000629468">
    <property type="component" value="Unassembled WGS sequence"/>
</dbReference>
<protein>
    <submittedName>
        <fullName evidence="2">Uncharacterized protein</fullName>
    </submittedName>
</protein>
<evidence type="ECO:0000313" key="2">
    <source>
        <dbReference type="EMBL" id="KAF7771064.1"/>
    </source>
</evidence>
<feature type="compositionally biased region" description="Pro residues" evidence="1">
    <location>
        <begin position="388"/>
        <end position="398"/>
    </location>
</feature>
<feature type="compositionally biased region" description="Pro residues" evidence="1">
    <location>
        <begin position="333"/>
        <end position="346"/>
    </location>
</feature>
<dbReference type="PRINTS" id="PR01217">
    <property type="entry name" value="PRICHEXTENSN"/>
</dbReference>
<dbReference type="EMBL" id="JABXXO010000009">
    <property type="protein sequence ID" value="KAF7771064.1"/>
    <property type="molecule type" value="Genomic_DNA"/>
</dbReference>
<feature type="compositionally biased region" description="Pro residues" evidence="1">
    <location>
        <begin position="522"/>
        <end position="533"/>
    </location>
</feature>